<feature type="domain" description="PAN2-PAN3 deadenylation complex catalytic subunit PAN2 N-terminal" evidence="1">
    <location>
        <begin position="37"/>
        <end position="138"/>
    </location>
</feature>
<dbReference type="GO" id="GO:0004535">
    <property type="term" value="F:poly(A)-specific ribonuclease activity"/>
    <property type="evidence" value="ECO:0007669"/>
    <property type="project" value="TreeGrafter"/>
</dbReference>
<gene>
    <name evidence="2" type="primary">PAN2</name>
    <name evidence="2" type="ORF">TNCV_5046471</name>
</gene>
<organism evidence="2 3">
    <name type="scientific">Trichonephila clavipes</name>
    <name type="common">Golden silk orbweaver</name>
    <name type="synonym">Nephila clavipes</name>
    <dbReference type="NCBI Taxonomy" id="2585209"/>
    <lineage>
        <taxon>Eukaryota</taxon>
        <taxon>Metazoa</taxon>
        <taxon>Ecdysozoa</taxon>
        <taxon>Arthropoda</taxon>
        <taxon>Chelicerata</taxon>
        <taxon>Arachnida</taxon>
        <taxon>Araneae</taxon>
        <taxon>Araneomorphae</taxon>
        <taxon>Entelegynae</taxon>
        <taxon>Araneoidea</taxon>
        <taxon>Nephilidae</taxon>
        <taxon>Trichonephila</taxon>
    </lineage>
</organism>
<dbReference type="GO" id="GO:0000932">
    <property type="term" value="C:P-body"/>
    <property type="evidence" value="ECO:0007669"/>
    <property type="project" value="TreeGrafter"/>
</dbReference>
<dbReference type="GO" id="GO:0031251">
    <property type="term" value="C:PAN complex"/>
    <property type="evidence" value="ECO:0007669"/>
    <property type="project" value="TreeGrafter"/>
</dbReference>
<reference evidence="2" key="1">
    <citation type="submission" date="2020-08" db="EMBL/GenBank/DDBJ databases">
        <title>Multicomponent nature underlies the extraordinary mechanical properties of spider dragline silk.</title>
        <authorList>
            <person name="Kono N."/>
            <person name="Nakamura H."/>
            <person name="Mori M."/>
            <person name="Yoshida Y."/>
            <person name="Ohtoshi R."/>
            <person name="Malay A.D."/>
            <person name="Moran D.A.P."/>
            <person name="Tomita M."/>
            <person name="Numata K."/>
            <person name="Arakawa K."/>
        </authorList>
    </citation>
    <scope>NUCLEOTIDE SEQUENCE</scope>
</reference>
<dbReference type="InterPro" id="IPR036397">
    <property type="entry name" value="RNaseH_sf"/>
</dbReference>
<dbReference type="SUPFAM" id="SSF53098">
    <property type="entry name" value="Ribonuclease H-like"/>
    <property type="match status" value="1"/>
</dbReference>
<dbReference type="Proteomes" id="UP000887159">
    <property type="component" value="Unassembled WGS sequence"/>
</dbReference>
<evidence type="ECO:0000313" key="3">
    <source>
        <dbReference type="Proteomes" id="UP000887159"/>
    </source>
</evidence>
<protein>
    <submittedName>
        <fullName evidence="2">PAN2-PAN3 deadenylation complex catalytic subunit PAN2</fullName>
    </submittedName>
</protein>
<dbReference type="Gene3D" id="2.130.10.10">
    <property type="entry name" value="YVTN repeat-like/Quinoprotein amine dehydrogenase"/>
    <property type="match status" value="1"/>
</dbReference>
<dbReference type="InterPro" id="IPR015943">
    <property type="entry name" value="WD40/YVTN_repeat-like_dom_sf"/>
</dbReference>
<comment type="caution">
    <text evidence="2">The sequence shown here is derived from an EMBL/GenBank/DDBJ whole genome shotgun (WGS) entry which is preliminary data.</text>
</comment>
<name>A0A8X6WHQ8_TRICX</name>
<dbReference type="PANTHER" id="PTHR15728">
    <property type="entry name" value="DEADENYLATION COMPLEX CATALYTIC SUBUNIT PAN2"/>
    <property type="match status" value="1"/>
</dbReference>
<accession>A0A8X6WHQ8</accession>
<dbReference type="GO" id="GO:0003676">
    <property type="term" value="F:nucleic acid binding"/>
    <property type="evidence" value="ECO:0007669"/>
    <property type="project" value="InterPro"/>
</dbReference>
<keyword evidence="3" id="KW-1185">Reference proteome</keyword>
<evidence type="ECO:0000313" key="2">
    <source>
        <dbReference type="EMBL" id="GFY35273.1"/>
    </source>
</evidence>
<dbReference type="AlphaFoldDB" id="A0A8X6WHQ8"/>
<evidence type="ECO:0000259" key="1">
    <source>
        <dbReference type="Pfam" id="PF20770"/>
    </source>
</evidence>
<dbReference type="InterPro" id="IPR048841">
    <property type="entry name" value="PAN2_N"/>
</dbReference>
<dbReference type="Gene3D" id="3.30.420.10">
    <property type="entry name" value="Ribonuclease H-like superfamily/Ribonuclease H"/>
    <property type="match status" value="1"/>
</dbReference>
<dbReference type="Pfam" id="PF20770">
    <property type="entry name" value="PAN2_N"/>
    <property type="match status" value="1"/>
</dbReference>
<dbReference type="InterPro" id="IPR050785">
    <property type="entry name" value="PAN2-PAN3_catalytic_subunit"/>
</dbReference>
<proteinExistence type="predicted"/>
<dbReference type="EMBL" id="BMAU01021430">
    <property type="protein sequence ID" value="GFY35273.1"/>
    <property type="molecule type" value="Genomic_DNA"/>
</dbReference>
<sequence length="249" mass="27443">MSYHIQDYSPLDGGQLDYSNGMQLPNFGDGIALGQEYSLLQSILVDGGTHFGVSTVSFDNVEELLWMGNQGGHMTSYATAELQKYTSFQVHVSNEVRAIVPLEHGILSLTSNSLRMSARRGLPMFNHCIYYLIDMYDLCGIFTYIFEQSNCIKRRYPVNKWLHIYMNGSYLPETTGAGLGWFCQLFEGSLAMGKNTTNYDGEVLAVCGAIMQLLAAGLAPAKVVFFIDSHAAILALSINTPTALTQFSA</sequence>
<dbReference type="GO" id="GO:0000289">
    <property type="term" value="P:nuclear-transcribed mRNA poly(A) tail shortening"/>
    <property type="evidence" value="ECO:0007669"/>
    <property type="project" value="TreeGrafter"/>
</dbReference>
<dbReference type="PANTHER" id="PTHR15728:SF0">
    <property type="entry name" value="PAN2-PAN3 DEADENYLATION COMPLEX CATALYTIC SUBUNIT PAN2"/>
    <property type="match status" value="1"/>
</dbReference>
<dbReference type="InterPro" id="IPR012337">
    <property type="entry name" value="RNaseH-like_sf"/>
</dbReference>